<dbReference type="GO" id="GO:0005737">
    <property type="term" value="C:cytoplasm"/>
    <property type="evidence" value="ECO:0007669"/>
    <property type="project" value="UniProtKB-SubCell"/>
</dbReference>
<sequence length="193" mass="21149">MQKITLASASPRRKELLILAGFSPEVVPSSVEEKITGADPSKAAEGLSRIKCLDVAEKKKSAAGRSVVLGSDTIVVLDDRILGKPKDRENACRMLRRLQGRKHQVITGVTIALVEDGSIRETDTFSSRTDVWVASMSEEEIRAYVETGDPLDKAGAYGIQGPFARFVEKIEGDYYTVVGLPVAAVYRHLKRFL</sequence>
<dbReference type="EMBL" id="VUMV01000001">
    <property type="protein sequence ID" value="MST80765.1"/>
    <property type="molecule type" value="Genomic_DNA"/>
</dbReference>
<comment type="subcellular location">
    <subcellularLocation>
        <location evidence="3">Cytoplasm</location>
    </subcellularLocation>
</comment>
<dbReference type="GO" id="GO:0009117">
    <property type="term" value="P:nucleotide metabolic process"/>
    <property type="evidence" value="ECO:0007669"/>
    <property type="project" value="UniProtKB-KW"/>
</dbReference>
<dbReference type="InterPro" id="IPR003697">
    <property type="entry name" value="Maf-like"/>
</dbReference>
<accession>A0A7X2P630</accession>
<comment type="catalytic activity">
    <reaction evidence="3">
        <text>UTP + H2O = UMP + diphosphate + H(+)</text>
        <dbReference type="Rhea" id="RHEA:29395"/>
        <dbReference type="ChEBI" id="CHEBI:15377"/>
        <dbReference type="ChEBI" id="CHEBI:15378"/>
        <dbReference type="ChEBI" id="CHEBI:33019"/>
        <dbReference type="ChEBI" id="CHEBI:46398"/>
        <dbReference type="ChEBI" id="CHEBI:57865"/>
        <dbReference type="EC" id="3.6.1.9"/>
    </reaction>
</comment>
<comment type="caution">
    <text evidence="4">The sequence shown here is derived from an EMBL/GenBank/DDBJ whole genome shotgun (WGS) entry which is preliminary data.</text>
</comment>
<dbReference type="PIRSF" id="PIRSF006305">
    <property type="entry name" value="Maf"/>
    <property type="match status" value="1"/>
</dbReference>
<keyword evidence="2 3" id="KW-0378">Hydrolase</keyword>
<evidence type="ECO:0000256" key="2">
    <source>
        <dbReference type="ARBA" id="ARBA00022801"/>
    </source>
</evidence>
<proteinExistence type="inferred from homology"/>
<comment type="catalytic activity">
    <reaction evidence="3">
        <text>dTTP + H2O = dTMP + diphosphate + H(+)</text>
        <dbReference type="Rhea" id="RHEA:28534"/>
        <dbReference type="ChEBI" id="CHEBI:15377"/>
        <dbReference type="ChEBI" id="CHEBI:15378"/>
        <dbReference type="ChEBI" id="CHEBI:33019"/>
        <dbReference type="ChEBI" id="CHEBI:37568"/>
        <dbReference type="ChEBI" id="CHEBI:63528"/>
        <dbReference type="EC" id="3.6.1.9"/>
    </reaction>
</comment>
<dbReference type="SUPFAM" id="SSF52972">
    <property type="entry name" value="ITPase-like"/>
    <property type="match status" value="1"/>
</dbReference>
<evidence type="ECO:0000313" key="4">
    <source>
        <dbReference type="EMBL" id="MST80765.1"/>
    </source>
</evidence>
<dbReference type="InterPro" id="IPR029001">
    <property type="entry name" value="ITPase-like_fam"/>
</dbReference>
<dbReference type="PANTHER" id="PTHR43213">
    <property type="entry name" value="BIFUNCTIONAL DTTP/UTP PYROPHOSPHATASE/METHYLTRANSFERASE PROTEIN-RELATED"/>
    <property type="match status" value="1"/>
</dbReference>
<comment type="caution">
    <text evidence="3">Lacks conserved residue(s) required for the propagation of feature annotation.</text>
</comment>
<evidence type="ECO:0000256" key="3">
    <source>
        <dbReference type="HAMAP-Rule" id="MF_00528"/>
    </source>
</evidence>
<dbReference type="AlphaFoldDB" id="A0A7X2P630"/>
<name>A0A7X2P630_9FIRM</name>
<dbReference type="Pfam" id="PF02545">
    <property type="entry name" value="Maf"/>
    <property type="match status" value="1"/>
</dbReference>
<evidence type="ECO:0000256" key="1">
    <source>
        <dbReference type="ARBA" id="ARBA00001968"/>
    </source>
</evidence>
<comment type="cofactor">
    <cofactor evidence="1 3">
        <name>a divalent metal cation</name>
        <dbReference type="ChEBI" id="CHEBI:60240"/>
    </cofactor>
</comment>
<feature type="site" description="Important for substrate specificity" evidence="3">
    <location>
        <position position="160"/>
    </location>
</feature>
<keyword evidence="5" id="KW-1185">Reference proteome</keyword>
<keyword evidence="3" id="KW-0963">Cytoplasm</keyword>
<gene>
    <name evidence="4" type="primary">maf</name>
    <name evidence="4" type="ORF">FYJ60_00240</name>
</gene>
<keyword evidence="3" id="KW-0546">Nucleotide metabolism</keyword>
<dbReference type="HAMAP" id="MF_00528">
    <property type="entry name" value="Maf"/>
    <property type="match status" value="1"/>
</dbReference>
<dbReference type="EC" id="3.6.1.9" evidence="3"/>
<dbReference type="Gene3D" id="3.90.950.10">
    <property type="match status" value="1"/>
</dbReference>
<organism evidence="4 5">
    <name type="scientific">Bilifractor porci</name>
    <dbReference type="NCBI Taxonomy" id="2606636"/>
    <lineage>
        <taxon>Bacteria</taxon>
        <taxon>Bacillati</taxon>
        <taxon>Bacillota</taxon>
        <taxon>Clostridia</taxon>
        <taxon>Lachnospirales</taxon>
        <taxon>Lachnospiraceae</taxon>
        <taxon>Bilifractor</taxon>
    </lineage>
</organism>
<dbReference type="RefSeq" id="WP_154456586.1">
    <property type="nucleotide sequence ID" value="NZ_VUMV01000001.1"/>
</dbReference>
<comment type="function">
    <text evidence="3">Nucleoside triphosphate pyrophosphatase that hydrolyzes dTTP and UTP. May have a dual role in cell division arrest and in preventing the incorporation of modified nucleotides into cellular nucleic acids.</text>
</comment>
<dbReference type="PANTHER" id="PTHR43213:SF5">
    <property type="entry name" value="BIFUNCTIONAL DTTP_UTP PYROPHOSPHATASE_METHYLTRANSFERASE PROTEIN-RELATED"/>
    <property type="match status" value="1"/>
</dbReference>
<comment type="similarity">
    <text evidence="3">Belongs to the Maf family. YhdE subfamily.</text>
</comment>
<feature type="site" description="Important for substrate specificity" evidence="3">
    <location>
        <position position="12"/>
    </location>
</feature>
<protein>
    <recommendedName>
        <fullName evidence="3">dTTP/UTP pyrophosphatase</fullName>
        <shortName evidence="3">dTTPase/UTPase</shortName>
        <ecNumber evidence="3">3.6.1.9</ecNumber>
    </recommendedName>
    <alternativeName>
        <fullName evidence="3">Nucleoside triphosphate pyrophosphatase</fullName>
    </alternativeName>
    <alternativeName>
        <fullName evidence="3">Nucleotide pyrophosphatase</fullName>
        <shortName evidence="3">Nucleotide PPase</shortName>
    </alternativeName>
</protein>
<dbReference type="Proteomes" id="UP000466864">
    <property type="component" value="Unassembled WGS sequence"/>
</dbReference>
<evidence type="ECO:0000313" key="5">
    <source>
        <dbReference type="Proteomes" id="UP000466864"/>
    </source>
</evidence>
<feature type="active site" description="Proton acceptor" evidence="3">
    <location>
        <position position="72"/>
    </location>
</feature>
<dbReference type="NCBIfam" id="TIGR00172">
    <property type="entry name" value="maf"/>
    <property type="match status" value="1"/>
</dbReference>
<reference evidence="4 5" key="1">
    <citation type="submission" date="2019-08" db="EMBL/GenBank/DDBJ databases">
        <title>In-depth cultivation of the pig gut microbiome towards novel bacterial diversity and tailored functional studies.</title>
        <authorList>
            <person name="Wylensek D."/>
            <person name="Hitch T.C.A."/>
            <person name="Clavel T."/>
        </authorList>
    </citation>
    <scope>NUCLEOTIDE SEQUENCE [LARGE SCALE GENOMIC DNA]</scope>
    <source>
        <strain evidence="4 5">Oil+RF-744-WCA-WT-13</strain>
    </source>
</reference>
<dbReference type="GO" id="GO:0047429">
    <property type="term" value="F:nucleoside triphosphate diphosphatase activity"/>
    <property type="evidence" value="ECO:0007669"/>
    <property type="project" value="UniProtKB-EC"/>
</dbReference>
<dbReference type="CDD" id="cd00555">
    <property type="entry name" value="Maf"/>
    <property type="match status" value="1"/>
</dbReference>
<feature type="site" description="Important for substrate specificity" evidence="3">
    <location>
        <position position="73"/>
    </location>
</feature>